<sequence>MLRRREDFHSQPAQTVKVAAGGNCIVGRYLRAGKISSRSRRQALSLPASPDYPICNVIIARALCDFYDVKLTLARQSILLLAIRSILEILSEDTCTLEVIIRSLFGHHHPGICLRASH</sequence>
<protein>
    <submittedName>
        <fullName evidence="1">(Mediterranean fruit fly) hypothetical protein</fullName>
    </submittedName>
</protein>
<proteinExistence type="predicted"/>
<accession>A0A811U192</accession>
<evidence type="ECO:0000313" key="1">
    <source>
        <dbReference type="EMBL" id="CAD6992862.1"/>
    </source>
</evidence>
<evidence type="ECO:0000313" key="2">
    <source>
        <dbReference type="Proteomes" id="UP000606786"/>
    </source>
</evidence>
<reference evidence="1" key="1">
    <citation type="submission" date="2020-11" db="EMBL/GenBank/DDBJ databases">
        <authorList>
            <person name="Whitehead M."/>
        </authorList>
    </citation>
    <scope>NUCLEOTIDE SEQUENCE</scope>
    <source>
        <strain evidence="1">EGII</strain>
    </source>
</reference>
<gene>
    <name evidence="1" type="ORF">CCAP1982_LOCUS1697</name>
</gene>
<keyword evidence="2" id="KW-1185">Reference proteome</keyword>
<organism evidence="1 2">
    <name type="scientific">Ceratitis capitata</name>
    <name type="common">Mediterranean fruit fly</name>
    <name type="synonym">Tephritis capitata</name>
    <dbReference type="NCBI Taxonomy" id="7213"/>
    <lineage>
        <taxon>Eukaryota</taxon>
        <taxon>Metazoa</taxon>
        <taxon>Ecdysozoa</taxon>
        <taxon>Arthropoda</taxon>
        <taxon>Hexapoda</taxon>
        <taxon>Insecta</taxon>
        <taxon>Pterygota</taxon>
        <taxon>Neoptera</taxon>
        <taxon>Endopterygota</taxon>
        <taxon>Diptera</taxon>
        <taxon>Brachycera</taxon>
        <taxon>Muscomorpha</taxon>
        <taxon>Tephritoidea</taxon>
        <taxon>Tephritidae</taxon>
        <taxon>Ceratitis</taxon>
        <taxon>Ceratitis</taxon>
    </lineage>
</organism>
<dbReference type="AlphaFoldDB" id="A0A811U192"/>
<comment type="caution">
    <text evidence="1">The sequence shown here is derived from an EMBL/GenBank/DDBJ whole genome shotgun (WGS) entry which is preliminary data.</text>
</comment>
<dbReference type="Proteomes" id="UP000606786">
    <property type="component" value="Unassembled WGS sequence"/>
</dbReference>
<dbReference type="EMBL" id="CAJHJT010000001">
    <property type="protein sequence ID" value="CAD6992862.1"/>
    <property type="molecule type" value="Genomic_DNA"/>
</dbReference>
<name>A0A811U192_CERCA</name>